<comment type="caution">
    <text evidence="2">The sequence shown here is derived from an EMBL/GenBank/DDBJ whole genome shotgun (WGS) entry which is preliminary data.</text>
</comment>
<evidence type="ECO:0000313" key="3">
    <source>
        <dbReference type="Proteomes" id="UP000054776"/>
    </source>
</evidence>
<accession>A0A0V1BRE0</accession>
<keyword evidence="3" id="KW-1185">Reference proteome</keyword>
<evidence type="ECO:0000256" key="1">
    <source>
        <dbReference type="SAM" id="Phobius"/>
    </source>
</evidence>
<keyword evidence="1" id="KW-0812">Transmembrane</keyword>
<dbReference type="AlphaFoldDB" id="A0A0V1BRE0"/>
<gene>
    <name evidence="2" type="ORF">T01_2838</name>
</gene>
<feature type="transmembrane region" description="Helical" evidence="1">
    <location>
        <begin position="21"/>
        <end position="45"/>
    </location>
</feature>
<reference evidence="2 3" key="1">
    <citation type="submission" date="2015-01" db="EMBL/GenBank/DDBJ databases">
        <title>Evolution of Trichinella species and genotypes.</title>
        <authorList>
            <person name="Korhonen P.K."/>
            <person name="Edoardo P."/>
            <person name="Giuseppe L.R."/>
            <person name="Gasser R.B."/>
        </authorList>
    </citation>
    <scope>NUCLEOTIDE SEQUENCE [LARGE SCALE GENOMIC DNA]</scope>
    <source>
        <strain evidence="2">ISS3</strain>
    </source>
</reference>
<proteinExistence type="predicted"/>
<dbReference type="Proteomes" id="UP000054776">
    <property type="component" value="Unassembled WGS sequence"/>
</dbReference>
<keyword evidence="1" id="KW-1133">Transmembrane helix</keyword>
<dbReference type="InParanoid" id="A0A0V1BRE0"/>
<keyword evidence="1" id="KW-0472">Membrane</keyword>
<organism evidence="2 3">
    <name type="scientific">Trichinella spiralis</name>
    <name type="common">Trichina worm</name>
    <dbReference type="NCBI Taxonomy" id="6334"/>
    <lineage>
        <taxon>Eukaryota</taxon>
        <taxon>Metazoa</taxon>
        <taxon>Ecdysozoa</taxon>
        <taxon>Nematoda</taxon>
        <taxon>Enoplea</taxon>
        <taxon>Dorylaimia</taxon>
        <taxon>Trichinellida</taxon>
        <taxon>Trichinellidae</taxon>
        <taxon>Trichinella</taxon>
    </lineage>
</organism>
<name>A0A0V1BRE0_TRISP</name>
<sequence>MIFKLLFKYVPFLNKRRINQSIGICLLRTSIVYVYSFSALIIFVLNTAGSKNFGYGFLHLTVCLHSM</sequence>
<dbReference type="EMBL" id="JYDH01000016">
    <property type="protein sequence ID" value="KRY39867.1"/>
    <property type="molecule type" value="Genomic_DNA"/>
</dbReference>
<protein>
    <submittedName>
        <fullName evidence="2">Uncharacterized protein</fullName>
    </submittedName>
</protein>
<evidence type="ECO:0000313" key="2">
    <source>
        <dbReference type="EMBL" id="KRY39867.1"/>
    </source>
</evidence>